<keyword evidence="3" id="KW-1185">Reference proteome</keyword>
<evidence type="ECO:0000313" key="2">
    <source>
        <dbReference type="EMBL" id="MCV7230400.1"/>
    </source>
</evidence>
<proteinExistence type="predicted"/>
<accession>A0ABT3CLN5</accession>
<comment type="caution">
    <text evidence="2">The sequence shown here is derived from an EMBL/GenBank/DDBJ whole genome shotgun (WGS) entry which is preliminary data.</text>
</comment>
<evidence type="ECO:0000256" key="1">
    <source>
        <dbReference type="SAM" id="MobiDB-lite"/>
    </source>
</evidence>
<dbReference type="EMBL" id="JACKTY010000049">
    <property type="protein sequence ID" value="MCV7230400.1"/>
    <property type="molecule type" value="Genomic_DNA"/>
</dbReference>
<reference evidence="2 3" key="1">
    <citation type="journal article" date="2022" name="BMC Genomics">
        <title>Comparative genome analysis of mycobacteria focusing on tRNA and non-coding RNA.</title>
        <authorList>
            <person name="Behra P.R.K."/>
            <person name="Pettersson B.M.F."/>
            <person name="Ramesh M."/>
            <person name="Das S."/>
            <person name="Dasgupta S."/>
            <person name="Kirsebom L.A."/>
        </authorList>
    </citation>
    <scope>NUCLEOTIDE SEQUENCE [LARGE SCALE GENOMIC DNA]</scope>
    <source>
        <strain evidence="2 3">DSM 44078</strain>
    </source>
</reference>
<feature type="region of interest" description="Disordered" evidence="1">
    <location>
        <begin position="1"/>
        <end position="27"/>
    </location>
</feature>
<dbReference type="RefSeq" id="WP_264071653.1">
    <property type="nucleotide sequence ID" value="NZ_JACKTY010000049.1"/>
</dbReference>
<name>A0ABT3CLN5_9MYCO</name>
<gene>
    <name evidence="2" type="ORF">H7J73_30765</name>
</gene>
<organism evidence="2 3">
    <name type="scientific">Mycolicibacterium komossense</name>
    <dbReference type="NCBI Taxonomy" id="1779"/>
    <lineage>
        <taxon>Bacteria</taxon>
        <taxon>Bacillati</taxon>
        <taxon>Actinomycetota</taxon>
        <taxon>Actinomycetes</taxon>
        <taxon>Mycobacteriales</taxon>
        <taxon>Mycobacteriaceae</taxon>
        <taxon>Mycolicibacterium</taxon>
    </lineage>
</organism>
<protein>
    <submittedName>
        <fullName evidence="2">Uncharacterized protein</fullName>
    </submittedName>
</protein>
<evidence type="ECO:0000313" key="3">
    <source>
        <dbReference type="Proteomes" id="UP001526201"/>
    </source>
</evidence>
<feature type="compositionally biased region" description="Basic and acidic residues" evidence="1">
    <location>
        <begin position="116"/>
        <end position="127"/>
    </location>
</feature>
<feature type="region of interest" description="Disordered" evidence="1">
    <location>
        <begin position="116"/>
        <end position="135"/>
    </location>
</feature>
<sequence>MWEKADTYTAQRAELESERNPATADDPTPREVVALEFFDALIEAASEPGGLGPGDYDAPMGRKLQERINKPWIGEFKTRGVPRREEGGRREYRLYFSEPDIERLLLGAFLGHKTGNEMNERVGDTSRPRSSAKQTKHIGYAMDATQRWCKQERVSYRTL</sequence>
<dbReference type="Proteomes" id="UP001526201">
    <property type="component" value="Unassembled WGS sequence"/>
</dbReference>